<gene>
    <name evidence="1" type="ORF">HEB94_000628</name>
</gene>
<name>A0A927R9A2_9ACTN</name>
<dbReference type="AlphaFoldDB" id="A0A927R9A2"/>
<accession>A0A927R9A2</accession>
<dbReference type="Proteomes" id="UP000638648">
    <property type="component" value="Unassembled WGS sequence"/>
</dbReference>
<proteinExistence type="predicted"/>
<reference evidence="1" key="1">
    <citation type="submission" date="2020-10" db="EMBL/GenBank/DDBJ databases">
        <title>Sequencing the genomes of 1000 actinobacteria strains.</title>
        <authorList>
            <person name="Klenk H.-P."/>
        </authorList>
    </citation>
    <scope>NUCLEOTIDE SEQUENCE</scope>
    <source>
        <strain evidence="1">DSM 45354</strain>
    </source>
</reference>
<sequence length="129" mass="13654">MVTDAIKSALATGADLLATLATYFVDLSTLVARMVLTLFDYITGIKDLVGGPTVITYHLHLRATIAYRPDFPEGWTISLAGATSSFPVVTVSTTGVTTQVVYSKNDYSTLGLLGLLGSYDAIPPISAHL</sequence>
<dbReference type="RefSeq" id="WP_192748514.1">
    <property type="nucleotide sequence ID" value="NZ_BAABJL010000266.1"/>
</dbReference>
<protein>
    <submittedName>
        <fullName evidence="1">Uncharacterized protein</fullName>
    </submittedName>
</protein>
<dbReference type="EMBL" id="JADBEM010000001">
    <property type="protein sequence ID" value="MBE1603780.1"/>
    <property type="molecule type" value="Genomic_DNA"/>
</dbReference>
<keyword evidence="2" id="KW-1185">Reference proteome</keyword>
<evidence type="ECO:0000313" key="1">
    <source>
        <dbReference type="EMBL" id="MBE1603780.1"/>
    </source>
</evidence>
<organism evidence="1 2">
    <name type="scientific">Actinopolymorpha pittospori</name>
    <dbReference type="NCBI Taxonomy" id="648752"/>
    <lineage>
        <taxon>Bacteria</taxon>
        <taxon>Bacillati</taxon>
        <taxon>Actinomycetota</taxon>
        <taxon>Actinomycetes</taxon>
        <taxon>Propionibacteriales</taxon>
        <taxon>Actinopolymorphaceae</taxon>
        <taxon>Actinopolymorpha</taxon>
    </lineage>
</organism>
<comment type="caution">
    <text evidence="1">The sequence shown here is derived from an EMBL/GenBank/DDBJ whole genome shotgun (WGS) entry which is preliminary data.</text>
</comment>
<evidence type="ECO:0000313" key="2">
    <source>
        <dbReference type="Proteomes" id="UP000638648"/>
    </source>
</evidence>